<accession>A0A3D1JG04</accession>
<evidence type="ECO:0000256" key="2">
    <source>
        <dbReference type="SAM" id="Phobius"/>
    </source>
</evidence>
<feature type="transmembrane region" description="Helical" evidence="2">
    <location>
        <begin position="184"/>
        <end position="203"/>
    </location>
</feature>
<gene>
    <name evidence="3" type="ORF">DEQ80_04785</name>
</gene>
<feature type="compositionally biased region" description="Pro residues" evidence="1">
    <location>
        <begin position="124"/>
        <end position="134"/>
    </location>
</feature>
<reference evidence="3 4" key="1">
    <citation type="journal article" date="2018" name="Nat. Biotechnol.">
        <title>A standardized bacterial taxonomy based on genome phylogeny substantially revises the tree of life.</title>
        <authorList>
            <person name="Parks D.H."/>
            <person name="Chuvochina M."/>
            <person name="Waite D.W."/>
            <person name="Rinke C."/>
            <person name="Skarshewski A."/>
            <person name="Chaumeil P.A."/>
            <person name="Hugenholtz P."/>
        </authorList>
    </citation>
    <scope>NUCLEOTIDE SEQUENCE [LARGE SCALE GENOMIC DNA]</scope>
    <source>
        <strain evidence="3">UBA8781</strain>
    </source>
</reference>
<dbReference type="AlphaFoldDB" id="A0A3D1JG04"/>
<feature type="region of interest" description="Disordered" evidence="1">
    <location>
        <begin position="122"/>
        <end position="162"/>
    </location>
</feature>
<proteinExistence type="predicted"/>
<name>A0A3D1JG04_9CHLR</name>
<dbReference type="Proteomes" id="UP000264141">
    <property type="component" value="Unassembled WGS sequence"/>
</dbReference>
<sequence length="214" mass="22579">MVKKASLAWIAGFFIALTLLVFSLTRAPQAVTASSSSRALSQETLPLHGWTVCVDLGVGPVPGQSGNLQRVRMCHGDGWQVDTFCLEPAKPVPQVGVMCSMVSSTDFWCGDEVQQLREYQIQQTPPPAPPPTATPSPTSTTTPVPTTAAPPPPVPNTPQASSTPIVLQPTVFARPSPGGAGNSGLLFSTFFVLAGITLLALAIRSQRAAYRSRK</sequence>
<evidence type="ECO:0000313" key="4">
    <source>
        <dbReference type="Proteomes" id="UP000264141"/>
    </source>
</evidence>
<evidence type="ECO:0000256" key="1">
    <source>
        <dbReference type="SAM" id="MobiDB-lite"/>
    </source>
</evidence>
<comment type="caution">
    <text evidence="3">The sequence shown here is derived from an EMBL/GenBank/DDBJ whole genome shotgun (WGS) entry which is preliminary data.</text>
</comment>
<dbReference type="EMBL" id="DPBP01000021">
    <property type="protein sequence ID" value="HCE17155.1"/>
    <property type="molecule type" value="Genomic_DNA"/>
</dbReference>
<keyword evidence="2" id="KW-0472">Membrane</keyword>
<keyword evidence="2" id="KW-1133">Transmembrane helix</keyword>
<keyword evidence="2" id="KW-0812">Transmembrane</keyword>
<feature type="compositionally biased region" description="Low complexity" evidence="1">
    <location>
        <begin position="135"/>
        <end position="147"/>
    </location>
</feature>
<protein>
    <submittedName>
        <fullName evidence="3">Uncharacterized protein</fullName>
    </submittedName>
</protein>
<organism evidence="3 4">
    <name type="scientific">Anaerolinea thermolimosa</name>
    <dbReference type="NCBI Taxonomy" id="229919"/>
    <lineage>
        <taxon>Bacteria</taxon>
        <taxon>Bacillati</taxon>
        <taxon>Chloroflexota</taxon>
        <taxon>Anaerolineae</taxon>
        <taxon>Anaerolineales</taxon>
        <taxon>Anaerolineaceae</taxon>
        <taxon>Anaerolinea</taxon>
    </lineage>
</organism>
<evidence type="ECO:0000313" key="3">
    <source>
        <dbReference type="EMBL" id="HCE17155.1"/>
    </source>
</evidence>